<proteinExistence type="predicted"/>
<evidence type="ECO:0008006" key="3">
    <source>
        <dbReference type="Google" id="ProtNLM"/>
    </source>
</evidence>
<sequence>MLLEQYSVIQLVTNRYQDRGVKTGAIGIILEVYGDEAYEVEFSREDGTTIAWFAVQQNEVKPCNESSLNAVSKQVSNPTF</sequence>
<dbReference type="STRING" id="128403.WA1_41025"/>
<dbReference type="Proteomes" id="UP000076925">
    <property type="component" value="Unassembled WGS sequence"/>
</dbReference>
<gene>
    <name evidence="1" type="ORF">WA1_41025</name>
</gene>
<dbReference type="Pfam" id="PF16277">
    <property type="entry name" value="DUF4926"/>
    <property type="match status" value="1"/>
</dbReference>
<dbReference type="AlphaFoldDB" id="A0A139WUL1"/>
<reference evidence="1 2" key="1">
    <citation type="journal article" date="2013" name="Genome Biol. Evol.">
        <title>Genomes of Stigonematalean cyanobacteria (subsection V) and the evolution of oxygenic photosynthesis from prokaryotes to plastids.</title>
        <authorList>
            <person name="Dagan T."/>
            <person name="Roettger M."/>
            <person name="Stucken K."/>
            <person name="Landan G."/>
            <person name="Koch R."/>
            <person name="Major P."/>
            <person name="Gould S.B."/>
            <person name="Goremykin V.V."/>
            <person name="Rippka R."/>
            <person name="Tandeau de Marsac N."/>
            <person name="Gugger M."/>
            <person name="Lockhart P.J."/>
            <person name="Allen J.F."/>
            <person name="Brune I."/>
            <person name="Maus I."/>
            <person name="Puhler A."/>
            <person name="Martin W.F."/>
        </authorList>
    </citation>
    <scope>NUCLEOTIDE SEQUENCE [LARGE SCALE GENOMIC DNA]</scope>
    <source>
        <strain evidence="1 2">PCC 7110</strain>
    </source>
</reference>
<protein>
    <recommendedName>
        <fullName evidence="3">DUF4926 domain-containing protein</fullName>
    </recommendedName>
</protein>
<dbReference type="EMBL" id="ANNX02000047">
    <property type="protein sequence ID" value="KYC36125.1"/>
    <property type="molecule type" value="Genomic_DNA"/>
</dbReference>
<dbReference type="OrthoDB" id="517347at2"/>
<accession>A0A139WUL1</accession>
<evidence type="ECO:0000313" key="1">
    <source>
        <dbReference type="EMBL" id="KYC36125.1"/>
    </source>
</evidence>
<name>A0A139WUL1_9CYAN</name>
<dbReference type="InterPro" id="IPR032568">
    <property type="entry name" value="DUF4926"/>
</dbReference>
<evidence type="ECO:0000313" key="2">
    <source>
        <dbReference type="Proteomes" id="UP000076925"/>
    </source>
</evidence>
<keyword evidence="2" id="KW-1185">Reference proteome</keyword>
<dbReference type="RefSeq" id="WP_017742819.1">
    <property type="nucleotide sequence ID" value="NZ_KQ976354.1"/>
</dbReference>
<comment type="caution">
    <text evidence="1">The sequence shown here is derived from an EMBL/GenBank/DDBJ whole genome shotgun (WGS) entry which is preliminary data.</text>
</comment>
<organism evidence="1 2">
    <name type="scientific">Scytonema hofmannii PCC 7110</name>
    <dbReference type="NCBI Taxonomy" id="128403"/>
    <lineage>
        <taxon>Bacteria</taxon>
        <taxon>Bacillati</taxon>
        <taxon>Cyanobacteriota</taxon>
        <taxon>Cyanophyceae</taxon>
        <taxon>Nostocales</taxon>
        <taxon>Scytonemataceae</taxon>
        <taxon>Scytonema</taxon>
    </lineage>
</organism>